<keyword evidence="2" id="KW-1185">Reference proteome</keyword>
<comment type="caution">
    <text evidence="1">The sequence shown here is derived from an EMBL/GenBank/DDBJ whole genome shotgun (WGS) entry which is preliminary data.</text>
</comment>
<dbReference type="RefSeq" id="WP_336823194.1">
    <property type="nucleotide sequence ID" value="NZ_JBHTLT010000020.1"/>
</dbReference>
<dbReference type="Proteomes" id="UP001597231">
    <property type="component" value="Unassembled WGS sequence"/>
</dbReference>
<evidence type="ECO:0000313" key="2">
    <source>
        <dbReference type="Proteomes" id="UP001597231"/>
    </source>
</evidence>
<accession>A0ABW3TWM6</accession>
<name>A0ABW3TWM6_9BACL</name>
<evidence type="ECO:0008006" key="3">
    <source>
        <dbReference type="Google" id="ProtNLM"/>
    </source>
</evidence>
<sequence>MQKPKRKTQLFLLGTFIVLFIIFMNTTLGSIGGEKGKGVESREAAALEEALMKIEGIGEVHIYFHYDQAEGASLSNYFTSSSSAAKKENSLKGMLVVAEGVENPKVQNELKRMLSAVLQLPEHRIQIQKMKNRGQQLESE</sequence>
<gene>
    <name evidence="1" type="ORF">ACFQ38_04625</name>
</gene>
<proteinExistence type="predicted"/>
<protein>
    <recommendedName>
        <fullName evidence="3">Stage III sporulation protein AG</fullName>
    </recommendedName>
</protein>
<reference evidence="2" key="1">
    <citation type="journal article" date="2019" name="Int. J. Syst. Evol. Microbiol.">
        <title>The Global Catalogue of Microorganisms (GCM) 10K type strain sequencing project: providing services to taxonomists for standard genome sequencing and annotation.</title>
        <authorList>
            <consortium name="The Broad Institute Genomics Platform"/>
            <consortium name="The Broad Institute Genome Sequencing Center for Infectious Disease"/>
            <person name="Wu L."/>
            <person name="Ma J."/>
        </authorList>
    </citation>
    <scope>NUCLEOTIDE SEQUENCE [LARGE SCALE GENOMIC DNA]</scope>
    <source>
        <strain evidence="2">CCUG 53915</strain>
    </source>
</reference>
<organism evidence="1 2">
    <name type="scientific">Sporosarcina contaminans</name>
    <dbReference type="NCBI Taxonomy" id="633403"/>
    <lineage>
        <taxon>Bacteria</taxon>
        <taxon>Bacillati</taxon>
        <taxon>Bacillota</taxon>
        <taxon>Bacilli</taxon>
        <taxon>Bacillales</taxon>
        <taxon>Caryophanaceae</taxon>
        <taxon>Sporosarcina</taxon>
    </lineage>
</organism>
<evidence type="ECO:0000313" key="1">
    <source>
        <dbReference type="EMBL" id="MFD1204414.1"/>
    </source>
</evidence>
<dbReference type="EMBL" id="JBHTLT010000020">
    <property type="protein sequence ID" value="MFD1204414.1"/>
    <property type="molecule type" value="Genomic_DNA"/>
</dbReference>